<dbReference type="Proteomes" id="UP000682733">
    <property type="component" value="Unassembled WGS sequence"/>
</dbReference>
<evidence type="ECO:0000256" key="1">
    <source>
        <dbReference type="SAM" id="MobiDB-lite"/>
    </source>
</evidence>
<sequence>LVMIAMFLQTRNVKDVLFNFIGYKTNRIQTTTTDTHNNNPHPISMINTDQK</sequence>
<dbReference type="Proteomes" id="UP000677228">
    <property type="component" value="Unassembled WGS sequence"/>
</dbReference>
<protein>
    <submittedName>
        <fullName evidence="2">Uncharacterized protein</fullName>
    </submittedName>
</protein>
<comment type="caution">
    <text evidence="2">The sequence shown here is derived from an EMBL/GenBank/DDBJ whole genome shotgun (WGS) entry which is preliminary data.</text>
</comment>
<name>A0A8S2F9X6_9BILA</name>
<evidence type="ECO:0000313" key="4">
    <source>
        <dbReference type="Proteomes" id="UP000677228"/>
    </source>
</evidence>
<organism evidence="2 4">
    <name type="scientific">Didymodactylos carnosus</name>
    <dbReference type="NCBI Taxonomy" id="1234261"/>
    <lineage>
        <taxon>Eukaryota</taxon>
        <taxon>Metazoa</taxon>
        <taxon>Spiralia</taxon>
        <taxon>Gnathifera</taxon>
        <taxon>Rotifera</taxon>
        <taxon>Eurotatoria</taxon>
        <taxon>Bdelloidea</taxon>
        <taxon>Philodinida</taxon>
        <taxon>Philodinidae</taxon>
        <taxon>Didymodactylos</taxon>
    </lineage>
</organism>
<feature type="compositionally biased region" description="Low complexity" evidence="1">
    <location>
        <begin position="30"/>
        <end position="39"/>
    </location>
</feature>
<dbReference type="EMBL" id="CAJOBA010047692">
    <property type="protein sequence ID" value="CAF4204292.1"/>
    <property type="molecule type" value="Genomic_DNA"/>
</dbReference>
<feature type="non-terminal residue" evidence="2">
    <location>
        <position position="1"/>
    </location>
</feature>
<dbReference type="EMBL" id="CAJNOK010025979">
    <property type="protein sequence ID" value="CAF1396948.1"/>
    <property type="molecule type" value="Genomic_DNA"/>
</dbReference>
<feature type="region of interest" description="Disordered" evidence="1">
    <location>
        <begin position="30"/>
        <end position="51"/>
    </location>
</feature>
<dbReference type="AlphaFoldDB" id="A0A8S2F9X6"/>
<accession>A0A8S2F9X6</accession>
<gene>
    <name evidence="2" type="ORF">OVA965_LOCUS32852</name>
    <name evidence="3" type="ORF">TMI583_LOCUS33720</name>
</gene>
<proteinExistence type="predicted"/>
<evidence type="ECO:0000313" key="3">
    <source>
        <dbReference type="EMBL" id="CAF4204292.1"/>
    </source>
</evidence>
<evidence type="ECO:0000313" key="2">
    <source>
        <dbReference type="EMBL" id="CAF1396948.1"/>
    </source>
</evidence>
<reference evidence="2" key="1">
    <citation type="submission" date="2021-02" db="EMBL/GenBank/DDBJ databases">
        <authorList>
            <person name="Nowell W R."/>
        </authorList>
    </citation>
    <scope>NUCLEOTIDE SEQUENCE</scope>
</reference>